<accession>A0A8T1B1Q8</accession>
<reference evidence="1" key="1">
    <citation type="submission" date="2018-10" db="EMBL/GenBank/DDBJ databases">
        <title>Effector identification in a new, highly contiguous assembly of the strawberry crown rot pathogen Phytophthora cactorum.</title>
        <authorList>
            <person name="Armitage A.D."/>
            <person name="Nellist C.F."/>
            <person name="Bates H."/>
            <person name="Vickerstaff R.J."/>
            <person name="Harrison R.J."/>
        </authorList>
    </citation>
    <scope>NUCLEOTIDE SEQUENCE</scope>
    <source>
        <strain evidence="1">4040</strain>
    </source>
</reference>
<dbReference type="EMBL" id="RCMK01001589">
    <property type="protein sequence ID" value="KAG2891441.1"/>
    <property type="molecule type" value="Genomic_DNA"/>
</dbReference>
<evidence type="ECO:0000313" key="1">
    <source>
        <dbReference type="EMBL" id="KAG2891441.1"/>
    </source>
</evidence>
<dbReference type="AlphaFoldDB" id="A0A8T1B1Q8"/>
<sequence length="146" mass="16128">MADRFAPVLIDVGESCWRIGAALYFQGVWRWRVAYYDELKNVTVAYHHGMMDARLRQGYETVHLHLKRKAPSVMYDQAARAMRRVLSTSWCPSLTITPAGLSRYLLFFDGGSRGNSGSGGSGSVVVRIGSDGAGYDICWASSMPGE</sequence>
<protein>
    <submittedName>
        <fullName evidence="1">Uncharacterized protein</fullName>
    </submittedName>
</protein>
<organism evidence="1 2">
    <name type="scientific">Phytophthora cactorum</name>
    <dbReference type="NCBI Taxonomy" id="29920"/>
    <lineage>
        <taxon>Eukaryota</taxon>
        <taxon>Sar</taxon>
        <taxon>Stramenopiles</taxon>
        <taxon>Oomycota</taxon>
        <taxon>Peronosporomycetes</taxon>
        <taxon>Peronosporales</taxon>
        <taxon>Peronosporaceae</taxon>
        <taxon>Phytophthora</taxon>
    </lineage>
</organism>
<dbReference type="Proteomes" id="UP000736787">
    <property type="component" value="Unassembled WGS sequence"/>
</dbReference>
<name>A0A8T1B1Q8_9STRA</name>
<proteinExistence type="predicted"/>
<comment type="caution">
    <text evidence="1">The sequence shown here is derived from an EMBL/GenBank/DDBJ whole genome shotgun (WGS) entry which is preliminary data.</text>
</comment>
<dbReference type="VEuPathDB" id="FungiDB:PC110_g6478"/>
<gene>
    <name evidence="1" type="ORF">PC117_g24239</name>
</gene>
<evidence type="ECO:0000313" key="2">
    <source>
        <dbReference type="Proteomes" id="UP000736787"/>
    </source>
</evidence>